<accession>A0ABD3A9D7</accession>
<evidence type="ECO:0000313" key="1">
    <source>
        <dbReference type="EMBL" id="KAL3527798.1"/>
    </source>
</evidence>
<comment type="caution">
    <text evidence="1">The sequence shown here is derived from an EMBL/GenBank/DDBJ whole genome shotgun (WGS) entry which is preliminary data.</text>
</comment>
<dbReference type="AlphaFoldDB" id="A0ABD3A9D7"/>
<protein>
    <submittedName>
        <fullName evidence="1">Uncharacterized protein</fullName>
    </submittedName>
</protein>
<name>A0ABD3A9D7_9GENT</name>
<evidence type="ECO:0000313" key="2">
    <source>
        <dbReference type="Proteomes" id="UP001630127"/>
    </source>
</evidence>
<sequence length="127" mass="12897">MGKHGTMTIRHLESATIVHCPGVVTLAARASAGGHGSTFLYHAKAGSSTEIFTTVIGAFDYGVAAGTSSATTPCLAVATHGDFAIPYSIASTAMVHHAAVSHACSTAGEVFMSTERLELHPVGVTPS</sequence>
<gene>
    <name evidence="1" type="ORF">ACH5RR_012454</name>
</gene>
<keyword evidence="2" id="KW-1185">Reference proteome</keyword>
<dbReference type="Proteomes" id="UP001630127">
    <property type="component" value="Unassembled WGS sequence"/>
</dbReference>
<reference evidence="1 2" key="1">
    <citation type="submission" date="2024-11" db="EMBL/GenBank/DDBJ databases">
        <title>A near-complete genome assembly of Cinchona calisaya.</title>
        <authorList>
            <person name="Lian D.C."/>
            <person name="Zhao X.W."/>
            <person name="Wei L."/>
        </authorList>
    </citation>
    <scope>NUCLEOTIDE SEQUENCE [LARGE SCALE GENOMIC DNA]</scope>
    <source>
        <tissue evidence="1">Nenye</tissue>
    </source>
</reference>
<organism evidence="1 2">
    <name type="scientific">Cinchona calisaya</name>
    <dbReference type="NCBI Taxonomy" id="153742"/>
    <lineage>
        <taxon>Eukaryota</taxon>
        <taxon>Viridiplantae</taxon>
        <taxon>Streptophyta</taxon>
        <taxon>Embryophyta</taxon>
        <taxon>Tracheophyta</taxon>
        <taxon>Spermatophyta</taxon>
        <taxon>Magnoliopsida</taxon>
        <taxon>eudicotyledons</taxon>
        <taxon>Gunneridae</taxon>
        <taxon>Pentapetalae</taxon>
        <taxon>asterids</taxon>
        <taxon>lamiids</taxon>
        <taxon>Gentianales</taxon>
        <taxon>Rubiaceae</taxon>
        <taxon>Cinchonoideae</taxon>
        <taxon>Cinchoneae</taxon>
        <taxon>Cinchona</taxon>
    </lineage>
</organism>
<dbReference type="EMBL" id="JBJUIK010000005">
    <property type="protein sequence ID" value="KAL3527798.1"/>
    <property type="molecule type" value="Genomic_DNA"/>
</dbReference>
<proteinExistence type="predicted"/>